<protein>
    <submittedName>
        <fullName evidence="1">Uncharacterized protein</fullName>
    </submittedName>
</protein>
<dbReference type="Proteomes" id="UP001243330">
    <property type="component" value="Unassembled WGS sequence"/>
</dbReference>
<proteinExistence type="predicted"/>
<comment type="caution">
    <text evidence="1">The sequence shown here is derived from an EMBL/GenBank/DDBJ whole genome shotgun (WGS) entry which is preliminary data.</text>
</comment>
<dbReference type="AlphaFoldDB" id="A0AAD9A623"/>
<dbReference type="EMBL" id="JAQOWY010000508">
    <property type="protein sequence ID" value="KAK1841075.1"/>
    <property type="molecule type" value="Genomic_DNA"/>
</dbReference>
<sequence>MDNICDDEILTPLYAATFLSASGSLTSCINYPLRALQLTILTLARPRCPRRVTTYCHLLASKICC</sequence>
<accession>A0AAD9A623</accession>
<gene>
    <name evidence="1" type="ORF">CCHR01_16288</name>
</gene>
<evidence type="ECO:0000313" key="1">
    <source>
        <dbReference type="EMBL" id="KAK1841075.1"/>
    </source>
</evidence>
<organism evidence="1 2">
    <name type="scientific">Colletotrichum chrysophilum</name>
    <dbReference type="NCBI Taxonomy" id="1836956"/>
    <lineage>
        <taxon>Eukaryota</taxon>
        <taxon>Fungi</taxon>
        <taxon>Dikarya</taxon>
        <taxon>Ascomycota</taxon>
        <taxon>Pezizomycotina</taxon>
        <taxon>Sordariomycetes</taxon>
        <taxon>Hypocreomycetidae</taxon>
        <taxon>Glomerellales</taxon>
        <taxon>Glomerellaceae</taxon>
        <taxon>Colletotrichum</taxon>
        <taxon>Colletotrichum gloeosporioides species complex</taxon>
    </lineage>
</organism>
<name>A0AAD9A623_9PEZI</name>
<keyword evidence="2" id="KW-1185">Reference proteome</keyword>
<reference evidence="1" key="1">
    <citation type="submission" date="2023-01" db="EMBL/GenBank/DDBJ databases">
        <title>Colletotrichum chrysophilum M932 genome sequence.</title>
        <authorList>
            <person name="Baroncelli R."/>
        </authorList>
    </citation>
    <scope>NUCLEOTIDE SEQUENCE</scope>
    <source>
        <strain evidence="1">M932</strain>
    </source>
</reference>
<evidence type="ECO:0000313" key="2">
    <source>
        <dbReference type="Proteomes" id="UP001243330"/>
    </source>
</evidence>